<keyword evidence="2" id="KW-1185">Reference proteome</keyword>
<evidence type="ECO:0000313" key="1">
    <source>
        <dbReference type="EMBL" id="MFB9233684.1"/>
    </source>
</evidence>
<protein>
    <submittedName>
        <fullName evidence="1">Uncharacterized protein</fullName>
    </submittedName>
</protein>
<dbReference type="Proteomes" id="UP001589683">
    <property type="component" value="Unassembled WGS sequence"/>
</dbReference>
<reference evidence="1 2" key="1">
    <citation type="submission" date="2024-09" db="EMBL/GenBank/DDBJ databases">
        <authorList>
            <person name="Sun Q."/>
            <person name="Mori K."/>
        </authorList>
    </citation>
    <scope>NUCLEOTIDE SEQUENCE [LARGE SCALE GENOMIC DNA]</scope>
    <source>
        <strain evidence="1 2">CECT 8726</strain>
    </source>
</reference>
<comment type="caution">
    <text evidence="1">The sequence shown here is derived from an EMBL/GenBank/DDBJ whole genome shotgun (WGS) entry which is preliminary data.</text>
</comment>
<gene>
    <name evidence="1" type="ORF">ACFFUT_17970</name>
</gene>
<proteinExistence type="predicted"/>
<accession>A0ABV5JJQ2</accession>
<sequence>MSKNLRERAEITAREVQDILGVLPGDHSKEVADAVEHAIIRALIEERERCATIAQQCHEGDAQKAERVADEIRRVRSVLISNLSAMR</sequence>
<organism evidence="1 2">
    <name type="scientific">Pseudohalocynthiibacter aestuariivivens</name>
    <dbReference type="NCBI Taxonomy" id="1591409"/>
    <lineage>
        <taxon>Bacteria</taxon>
        <taxon>Pseudomonadati</taxon>
        <taxon>Pseudomonadota</taxon>
        <taxon>Alphaproteobacteria</taxon>
        <taxon>Rhodobacterales</taxon>
        <taxon>Paracoccaceae</taxon>
        <taxon>Pseudohalocynthiibacter</taxon>
    </lineage>
</organism>
<dbReference type="RefSeq" id="WP_213889519.1">
    <property type="nucleotide sequence ID" value="NZ_JAGFNU010000007.1"/>
</dbReference>
<name>A0ABV5JJQ2_9RHOB</name>
<evidence type="ECO:0000313" key="2">
    <source>
        <dbReference type="Proteomes" id="UP001589683"/>
    </source>
</evidence>
<dbReference type="EMBL" id="JBHMEA010000051">
    <property type="protein sequence ID" value="MFB9233684.1"/>
    <property type="molecule type" value="Genomic_DNA"/>
</dbReference>